<evidence type="ECO:0000256" key="3">
    <source>
        <dbReference type="ARBA" id="ARBA00023125"/>
    </source>
</evidence>
<feature type="compositionally biased region" description="Basic and acidic residues" evidence="6">
    <location>
        <begin position="1540"/>
        <end position="1550"/>
    </location>
</feature>
<evidence type="ECO:0000313" key="11">
    <source>
        <dbReference type="Proteomes" id="UP000518266"/>
    </source>
</evidence>
<feature type="compositionally biased region" description="Basic residues" evidence="6">
    <location>
        <begin position="1058"/>
        <end position="1070"/>
    </location>
</feature>
<evidence type="ECO:0000259" key="7">
    <source>
        <dbReference type="Pfam" id="PF04182"/>
    </source>
</evidence>
<reference evidence="10 11" key="1">
    <citation type="submission" date="2020-03" db="EMBL/GenBank/DDBJ databases">
        <title>Dissostichus mawsoni Genome sequencing and assembly.</title>
        <authorList>
            <person name="Park H."/>
        </authorList>
    </citation>
    <scope>NUCLEOTIDE SEQUENCE [LARGE SCALE GENOMIC DNA]</scope>
    <source>
        <strain evidence="10">DM0001</strain>
        <tissue evidence="10">Muscle</tissue>
    </source>
</reference>
<feature type="compositionally biased region" description="Basic and acidic residues" evidence="6">
    <location>
        <begin position="1410"/>
        <end position="1425"/>
    </location>
</feature>
<feature type="region of interest" description="Disordered" evidence="6">
    <location>
        <begin position="651"/>
        <end position="690"/>
    </location>
</feature>
<evidence type="ECO:0008006" key="12">
    <source>
        <dbReference type="Google" id="ProtNLM"/>
    </source>
</evidence>
<evidence type="ECO:0000259" key="9">
    <source>
        <dbReference type="Pfam" id="PF24101"/>
    </source>
</evidence>
<comment type="subcellular location">
    <subcellularLocation>
        <location evidence="1">Nucleus</location>
    </subcellularLocation>
</comment>
<accession>A0A7J5YT02</accession>
<gene>
    <name evidence="10" type="ORF">F7725_005950</name>
</gene>
<dbReference type="GO" id="GO:0000127">
    <property type="term" value="C:transcription factor TFIIIC complex"/>
    <property type="evidence" value="ECO:0007669"/>
    <property type="project" value="InterPro"/>
</dbReference>
<feature type="compositionally biased region" description="Basic and acidic residues" evidence="6">
    <location>
        <begin position="1040"/>
        <end position="1050"/>
    </location>
</feature>
<feature type="compositionally biased region" description="Pro residues" evidence="6">
    <location>
        <begin position="1779"/>
        <end position="1794"/>
    </location>
</feature>
<dbReference type="GO" id="GO:0005634">
    <property type="term" value="C:nucleus"/>
    <property type="evidence" value="ECO:0007669"/>
    <property type="project" value="UniProtKB-SubCell"/>
</dbReference>
<dbReference type="InterPro" id="IPR007309">
    <property type="entry name" value="TFIIIC_Bblock-bd"/>
</dbReference>
<keyword evidence="3" id="KW-0238">DNA-binding</keyword>
<feature type="compositionally biased region" description="Basic and acidic residues" evidence="6">
    <location>
        <begin position="1382"/>
        <end position="1399"/>
    </location>
</feature>
<dbReference type="InterPro" id="IPR056467">
    <property type="entry name" value="eWH_GTF3C1"/>
</dbReference>
<keyword evidence="4" id="KW-0804">Transcription</keyword>
<dbReference type="CDD" id="cd16169">
    <property type="entry name" value="Tau138_eWH"/>
    <property type="match status" value="1"/>
</dbReference>
<dbReference type="Pfam" id="PF24101">
    <property type="entry name" value="WHD_GTF3C1"/>
    <property type="match status" value="1"/>
</dbReference>
<evidence type="ECO:0000256" key="1">
    <source>
        <dbReference type="ARBA" id="ARBA00004123"/>
    </source>
</evidence>
<dbReference type="Pfam" id="PF04182">
    <property type="entry name" value="B-block_TFIIIC"/>
    <property type="match status" value="1"/>
</dbReference>
<dbReference type="GO" id="GO:0006384">
    <property type="term" value="P:transcription initiation at RNA polymerase III promoter"/>
    <property type="evidence" value="ECO:0007669"/>
    <property type="project" value="InterPro"/>
</dbReference>
<feature type="region of interest" description="Disordered" evidence="6">
    <location>
        <begin position="405"/>
        <end position="483"/>
    </location>
</feature>
<keyword evidence="5" id="KW-0539">Nucleus</keyword>
<dbReference type="GO" id="GO:0003677">
    <property type="term" value="F:DNA binding"/>
    <property type="evidence" value="ECO:0007669"/>
    <property type="project" value="UniProtKB-KW"/>
</dbReference>
<feature type="compositionally biased region" description="Polar residues" evidence="6">
    <location>
        <begin position="755"/>
        <end position="767"/>
    </location>
</feature>
<dbReference type="PANTHER" id="PTHR15180">
    <property type="entry name" value="GENERAL TRANSCRIPTION FACTOR 3C POLYPEPTIDE 1"/>
    <property type="match status" value="1"/>
</dbReference>
<feature type="compositionally biased region" description="Basic residues" evidence="6">
    <location>
        <begin position="424"/>
        <end position="440"/>
    </location>
</feature>
<name>A0A7J5YT02_DISMA</name>
<feature type="domain" description="General transcription factor 3C polypeptide 1 winged-helix" evidence="8">
    <location>
        <begin position="4"/>
        <end position="61"/>
    </location>
</feature>
<feature type="region of interest" description="Disordered" evidence="6">
    <location>
        <begin position="724"/>
        <end position="795"/>
    </location>
</feature>
<dbReference type="OrthoDB" id="68020at2759"/>
<dbReference type="GO" id="GO:0042791">
    <property type="term" value="P:5S class rRNA transcription by RNA polymerase III"/>
    <property type="evidence" value="ECO:0007669"/>
    <property type="project" value="TreeGrafter"/>
</dbReference>
<dbReference type="Pfam" id="PF23704">
    <property type="entry name" value="WHD_GTF3C1_N"/>
    <property type="match status" value="1"/>
</dbReference>
<organism evidence="10 11">
    <name type="scientific">Dissostichus mawsoni</name>
    <name type="common">Antarctic cod</name>
    <dbReference type="NCBI Taxonomy" id="36200"/>
    <lineage>
        <taxon>Eukaryota</taxon>
        <taxon>Metazoa</taxon>
        <taxon>Chordata</taxon>
        <taxon>Craniata</taxon>
        <taxon>Vertebrata</taxon>
        <taxon>Euteleostomi</taxon>
        <taxon>Actinopterygii</taxon>
        <taxon>Neopterygii</taxon>
        <taxon>Teleostei</taxon>
        <taxon>Neoteleostei</taxon>
        <taxon>Acanthomorphata</taxon>
        <taxon>Eupercaria</taxon>
        <taxon>Perciformes</taxon>
        <taxon>Notothenioidei</taxon>
        <taxon>Nototheniidae</taxon>
        <taxon>Dissostichus</taxon>
    </lineage>
</organism>
<feature type="domain" description="B-block binding subunit of TFIIIC" evidence="7">
    <location>
        <begin position="174"/>
        <end position="238"/>
    </location>
</feature>
<feature type="compositionally biased region" description="Basic and acidic residues" evidence="6">
    <location>
        <begin position="745"/>
        <end position="754"/>
    </location>
</feature>
<feature type="region of interest" description="Disordered" evidence="6">
    <location>
        <begin position="332"/>
        <end position="361"/>
    </location>
</feature>
<dbReference type="InterPro" id="IPR056428">
    <property type="entry name" value="WH_GTF3C1"/>
</dbReference>
<feature type="compositionally biased region" description="Basic and acidic residues" evidence="6">
    <location>
        <begin position="1328"/>
        <end position="1373"/>
    </location>
</feature>
<feature type="region of interest" description="Disordered" evidence="6">
    <location>
        <begin position="1040"/>
        <end position="1078"/>
    </location>
</feature>
<feature type="compositionally biased region" description="Basic and acidic residues" evidence="6">
    <location>
        <begin position="651"/>
        <end position="660"/>
    </location>
</feature>
<feature type="compositionally biased region" description="Basic and acidic residues" evidence="6">
    <location>
        <begin position="471"/>
        <end position="483"/>
    </location>
</feature>
<dbReference type="PANTHER" id="PTHR15180:SF1">
    <property type="entry name" value="GENERAL TRANSCRIPTION FACTOR 3C POLYPEPTIDE 1"/>
    <property type="match status" value="1"/>
</dbReference>
<evidence type="ECO:0000256" key="5">
    <source>
        <dbReference type="ARBA" id="ARBA00023242"/>
    </source>
</evidence>
<evidence type="ECO:0000256" key="4">
    <source>
        <dbReference type="ARBA" id="ARBA00023163"/>
    </source>
</evidence>
<proteinExistence type="predicted"/>
<sequence length="2291" mass="256440">MDPLTIVVDEVALEGLDGITIPSLWIRLENRKPAFPLKLDDHTKELVWRSLINNTELKLYQLPQERDDVVLFDRFKGIDPETGIETRQNFSDRKDVYPVDMILENKNGIQGSCALFKERKDITKNVRSESLAPLLNLQEALEQYGRKLVVVACQTLRFRTLIGPESDPDLKLNDDSYCVLERVGRARWQGELQKDLHGSSFKKALVKHGLVSMQSHVTRVISGQQQHSILLLLKRFYVNRRAKYDILMEYISNLLQQSPGQFATLLTLKHHLNVDDSTFKRVFQYMRNAKLAEFCQYPLEDLDPSAGPCINKKGKKVLVRCLRLLKPYTKKGVTDDDDDDDEDDEDFPAERIGSNPPEGRIMERDYYPLAQRESLSAGSVVRFVGVSNRLQRFAKEQERTKLLYSSAPQALDVDAPSPKSPPTAKRKKSTSKSPAAKKFRKADGGGKEAVEEDGEVNTEVRDLDGEGGEAAGEKSQVKAEHPESPFIQAAEEPAGVKEEDPNSNPFSTFPEIEASKAANNSGDNDVVVVTDFCKRPTFRLLRRKNLIVEAVRNFKIIEGLFPLQKIITDDEKKDGINTRCCKKTIVRTVDSLSREGLLKVYKTTIIQDGVTKNVEMVVHPSVQPTDEIVTRLIEQIRFRISSSYSTVRHLHAEEKAREEGAAPEDTSGSPSRANKRDKKKNKNDEFKPTTVKGLGKALGFQPKMHRMRVVHNFLWYLIYGHPSKQSSSDSPSTSDTSAQQNISDPDPKQRKDSPNKQTQPSENTDSPNLDVISSGDEEEEQKDKSIPSDSQSDLKVYSDEDSWKKFIPPVRVHKGFVSGWAMVGDILLCMPLSIFIQVIQINYKVEGLEEYLNDPNERRQLLYKRKYIFAFHENLQKLVYMGLVQFGHVEKFKEKDQVFVHVMRNASIVDTTNAEPHYWLVTESFDKPFEQRHYTNPSEEETDPSFVHERNVFVGLAYLLKGNLEVCDDGSIPGDGKGAGGLHSEFFAHLKRNWLWTNHLLAVRTVNPSGLEAKENKIRLKSLLSKNSLRIALKAETSRWSEERNRRGGENQEGSRQAPRKKKKEPKKRLPAHDEADHRALKMMTRQRVYWSVQEDSLMMLCRVASNLLNSKLKRPFVPYVVVRDLLHAEFEISMDKTSVADCAKSFLEYARLLRQKFSSVVLSAREMIMPDTKRQLFSRFKVSAIESGKRVSWKDDINSKNDIHAIVLQNLIQSTLAMTNNQMKASRSFQTFHMYSKYNQEMLCQAFIQCRKRGLVNRRRINQAFGPKKNRALPILPMSYQLSQSYYRCFSWRFPNSLCTDSFRFLRSLINNGTSDDQPVTAFYNEPENRRSNGEKSGIGEEEKTKQREEEGPVKETSDSTKEGEKDQSKTEGEEELMEVNDEKTEEKNKAEEQKNQEDSLTADSSEDPSSREQTDNPPPREETPDVSAPQITSEESPDVAAPQITSEESPDVAAPQITSEESPDVAAPPITSEKSPDVAPQITSEESPDVAAPPITSEKSPDVAAPQITSEKSPDVAALPITSEKSPDVAAPPITSEKSPDITSEKSPDVAAPQITSEESPDVAVPPITPEKSPDVSAPPMTAEKSPDVAAAPPITSEKSPDVSAASITSEKSPDVATPLITSEESPDVAAPPITSEESPDVATPLITSEESPDVATPLITSEESPDVAVPPITPEKSPDVSAPPMTAEKSPDVAAAPPITSEKSPDVSAASITSEKSPDVATPLITSEESPDVAAPPITSEESPDVATPLITSEESPDVATPLITSEESPDVAAPPITPEEPPDVAAPPITPEESPDVSDMLQFCMESPGGASGVCLSLMSLGLLSVFMSIPKQVVVVDSNLVDNDVVKSLVALEEEDEDDDEGEDCEGKKKLEVKSHQASHTNYLMMRGYFFPGIVKIRNLNTLDNIVVESVKECERRLIEQRGYTPQDVKACAELRKSLEAAKESGLGVQDLYKTHAQLQEAQGGRSRSLQLYLKELQEEGQVVKVGGLGPRWVLMQHSEPWLLTVKQPSKKWHESRLNSNRIPFLEKNHNIPFMRMRTRREVREEEEEPPAKRSALEKQGGEDIAGSSSDVTGEKPTEEEELERKKERTEEGSGDKMVNLEEEGGEVVQSEEEREQEKGREELDSEEKQEEKKDNGADSMEEEESSPSTSPTGVDKEENVSFISRPWRMVDGNLNRQVCKGMLEAILYHVMYRPGLTQQSLVEHYKDVLQPMAVLDLLQTPGCVMRKTLVRAVKPSLFARAVKTSRETKAMMEEPDCVFYEPTISCCLRLGQMLPNERHWNSCMP</sequence>
<feature type="compositionally biased region" description="Basic and acidic residues" evidence="6">
    <location>
        <begin position="2078"/>
        <end position="2100"/>
    </location>
</feature>
<evidence type="ECO:0000313" key="10">
    <source>
        <dbReference type="EMBL" id="KAF3852595.1"/>
    </source>
</evidence>
<feature type="domain" description="GTF3C1 extended winged-helix" evidence="9">
    <location>
        <begin position="537"/>
        <end position="643"/>
    </location>
</feature>
<feature type="region of interest" description="Disordered" evidence="6">
    <location>
        <begin position="2046"/>
        <end position="2165"/>
    </location>
</feature>
<feature type="compositionally biased region" description="Low complexity" evidence="6">
    <location>
        <begin position="724"/>
        <end position="737"/>
    </location>
</feature>
<dbReference type="Proteomes" id="UP000518266">
    <property type="component" value="Unassembled WGS sequence"/>
</dbReference>
<feature type="compositionally biased region" description="Basic and acidic residues" evidence="6">
    <location>
        <begin position="2046"/>
        <end position="2067"/>
    </location>
</feature>
<feature type="compositionally biased region" description="Acidic residues" evidence="6">
    <location>
        <begin position="2106"/>
        <end position="2120"/>
    </location>
</feature>
<protein>
    <recommendedName>
        <fullName evidence="12">General transcription factor 3C polypeptide 1</fullName>
    </recommendedName>
</protein>
<dbReference type="EMBL" id="JAAKFY010000009">
    <property type="protein sequence ID" value="KAF3852595.1"/>
    <property type="molecule type" value="Genomic_DNA"/>
</dbReference>
<keyword evidence="11" id="KW-1185">Reference proteome</keyword>
<feature type="region of interest" description="Disordered" evidence="6">
    <location>
        <begin position="1317"/>
        <end position="1748"/>
    </location>
</feature>
<evidence type="ECO:0000259" key="8">
    <source>
        <dbReference type="Pfam" id="PF23704"/>
    </source>
</evidence>
<evidence type="ECO:0000256" key="2">
    <source>
        <dbReference type="ARBA" id="ARBA00022553"/>
    </source>
</evidence>
<comment type="caution">
    <text evidence="10">The sequence shown here is derived from an EMBL/GenBank/DDBJ whole genome shotgun (WGS) entry which is preliminary data.</text>
</comment>
<keyword evidence="2" id="KW-0597">Phosphoprotein</keyword>
<evidence type="ECO:0000256" key="6">
    <source>
        <dbReference type="SAM" id="MobiDB-lite"/>
    </source>
</evidence>
<dbReference type="InterPro" id="IPR035625">
    <property type="entry name" value="Tfc3-like_eWH"/>
</dbReference>
<dbReference type="InterPro" id="IPR044210">
    <property type="entry name" value="Tfc3-like"/>
</dbReference>
<feature type="region of interest" description="Disordered" evidence="6">
    <location>
        <begin position="1770"/>
        <end position="1799"/>
    </location>
</feature>
<feature type="compositionally biased region" description="Acidic residues" evidence="6">
    <location>
        <begin position="335"/>
        <end position="347"/>
    </location>
</feature>